<evidence type="ECO:0000256" key="1">
    <source>
        <dbReference type="ARBA" id="ARBA00022527"/>
    </source>
</evidence>
<dbReference type="PANTHER" id="PTHR31756">
    <property type="entry name" value="PYRUVATE, PHOSPHATE DIKINASE REGULATORY PROTEIN 1, CHLOROPLASTIC"/>
    <property type="match status" value="1"/>
</dbReference>
<proteinExistence type="inferred from homology"/>
<sequence length="313" mass="35056">MCPTIYALAEQALPFQERSKVRLYFVSPPTLPPFFLMTSTPVERTVFIVSDSTGITAETFSHAVLSQFEQVKFTPVRIPFIDGIEKATAAAQRINRCAEKEQQPPLVFSTLVNPDVAFIVRQSNCTFLDLFGTFVKPIEEALDMKSSHSIGRSHMGGLSPQYHNRIEAINFSLAHDDGQFVHGLEQADVILVGVSRCGKTPTSLYLAMQYAVKAANFPLIPEDFERGSLPATLAPYRGKLFGLSIQPERLAEVRNERRPGSQYASLKQCRYEVAEAERLMRMENIPCLSTTTRSIEEISTKVLEEVGINRRSY</sequence>
<dbReference type="InterPro" id="IPR026530">
    <property type="entry name" value="PSRP"/>
</dbReference>
<dbReference type="Pfam" id="PF03618">
    <property type="entry name" value="Kinase-PPPase"/>
    <property type="match status" value="1"/>
</dbReference>
<gene>
    <name evidence="6" type="ORF">C7440_2746</name>
</gene>
<feature type="binding site" evidence="5">
    <location>
        <begin position="193"/>
        <end position="200"/>
    </location>
    <ligand>
        <name>ADP</name>
        <dbReference type="ChEBI" id="CHEBI:456216"/>
    </ligand>
</feature>
<evidence type="ECO:0000256" key="2">
    <source>
        <dbReference type="ARBA" id="ARBA00022679"/>
    </source>
</evidence>
<dbReference type="PANTHER" id="PTHR31756:SF3">
    <property type="entry name" value="PYRUVATE, PHOSPHATE DIKINASE REGULATORY PROTEIN 1, CHLOROPLASTIC"/>
    <property type="match status" value="1"/>
</dbReference>
<evidence type="ECO:0000313" key="7">
    <source>
        <dbReference type="Proteomes" id="UP000246145"/>
    </source>
</evidence>
<comment type="catalytic activity">
    <reaction evidence="5">
        <text>[pyruvate, water dikinase]-phosphate + phosphate + H(+) = [pyruvate, water dikinase] + diphosphate</text>
        <dbReference type="Rhea" id="RHEA:48580"/>
        <dbReference type="Rhea" id="RHEA-COMP:11425"/>
        <dbReference type="Rhea" id="RHEA-COMP:11426"/>
        <dbReference type="ChEBI" id="CHEBI:15378"/>
        <dbReference type="ChEBI" id="CHEBI:33019"/>
        <dbReference type="ChEBI" id="CHEBI:43176"/>
        <dbReference type="ChEBI" id="CHEBI:43474"/>
        <dbReference type="ChEBI" id="CHEBI:68546"/>
        <dbReference type="EC" id="2.7.4.28"/>
    </reaction>
</comment>
<name>A0A2U1CJL1_9BURK</name>
<dbReference type="GO" id="GO:0004674">
    <property type="term" value="F:protein serine/threonine kinase activity"/>
    <property type="evidence" value="ECO:0007669"/>
    <property type="project" value="UniProtKB-UniRule"/>
</dbReference>
<evidence type="ECO:0000256" key="3">
    <source>
        <dbReference type="ARBA" id="ARBA00022741"/>
    </source>
</evidence>
<keyword evidence="7" id="KW-1185">Reference proteome</keyword>
<accession>A0A2U1CJL1</accession>
<dbReference type="EC" id="2.7.11.33" evidence="5"/>
<dbReference type="AlphaFoldDB" id="A0A2U1CJL1"/>
<comment type="catalytic activity">
    <reaction evidence="5">
        <text>[pyruvate, water dikinase] + ADP = [pyruvate, water dikinase]-phosphate + AMP + H(+)</text>
        <dbReference type="Rhea" id="RHEA:46020"/>
        <dbReference type="Rhea" id="RHEA-COMP:11425"/>
        <dbReference type="Rhea" id="RHEA-COMP:11426"/>
        <dbReference type="ChEBI" id="CHEBI:15378"/>
        <dbReference type="ChEBI" id="CHEBI:43176"/>
        <dbReference type="ChEBI" id="CHEBI:68546"/>
        <dbReference type="ChEBI" id="CHEBI:456215"/>
        <dbReference type="ChEBI" id="CHEBI:456216"/>
        <dbReference type="EC" id="2.7.11.33"/>
    </reaction>
</comment>
<reference evidence="6 7" key="1">
    <citation type="submission" date="2018-04" db="EMBL/GenBank/DDBJ databases">
        <title>Genomic Encyclopedia of Type Strains, Phase IV (KMG-IV): sequencing the most valuable type-strain genomes for metagenomic binning, comparative biology and taxonomic classification.</title>
        <authorList>
            <person name="Goeker M."/>
        </authorList>
    </citation>
    <scope>NUCLEOTIDE SEQUENCE [LARGE SCALE GENOMIC DNA]</scope>
    <source>
        <strain evidence="6 7">DSM 10065</strain>
    </source>
</reference>
<protein>
    <recommendedName>
        <fullName evidence="5">Putative phosphoenolpyruvate synthase regulatory protein</fullName>
        <shortName evidence="5">PEP synthase regulatory protein</shortName>
        <shortName evidence="5">PSRP</shortName>
        <ecNumber evidence="5">2.7.11.33</ecNumber>
        <ecNumber evidence="5">2.7.4.28</ecNumber>
    </recommendedName>
    <alternativeName>
        <fullName evidence="5">Pyruvate, water dikinase regulatory protein</fullName>
    </alternativeName>
</protein>
<dbReference type="InterPro" id="IPR005177">
    <property type="entry name" value="Kinase-pyrophosphorylase"/>
</dbReference>
<keyword evidence="4 5" id="KW-0418">Kinase</keyword>
<dbReference type="Proteomes" id="UP000246145">
    <property type="component" value="Unassembled WGS sequence"/>
</dbReference>
<dbReference type="EMBL" id="QEKO01000004">
    <property type="protein sequence ID" value="PVY61196.1"/>
    <property type="molecule type" value="Genomic_DNA"/>
</dbReference>
<dbReference type="EC" id="2.7.4.28" evidence="5"/>
<keyword evidence="2 5" id="KW-0808">Transferase</keyword>
<dbReference type="NCBIfam" id="NF003742">
    <property type="entry name" value="PRK05339.1"/>
    <property type="match status" value="1"/>
</dbReference>
<dbReference type="STRING" id="1231391.GCA_000308195_01071"/>
<dbReference type="GO" id="GO:0005524">
    <property type="term" value="F:ATP binding"/>
    <property type="evidence" value="ECO:0007669"/>
    <property type="project" value="InterPro"/>
</dbReference>
<comment type="similarity">
    <text evidence="5">Belongs to the pyruvate, phosphate/water dikinase regulatory protein family. PSRP subfamily.</text>
</comment>
<dbReference type="GO" id="GO:0016776">
    <property type="term" value="F:phosphotransferase activity, phosphate group as acceptor"/>
    <property type="evidence" value="ECO:0007669"/>
    <property type="project" value="UniProtKB-UniRule"/>
</dbReference>
<organism evidence="6 7">
    <name type="scientific">Pusillimonas noertemannii</name>
    <dbReference type="NCBI Taxonomy" id="305977"/>
    <lineage>
        <taxon>Bacteria</taxon>
        <taxon>Pseudomonadati</taxon>
        <taxon>Pseudomonadota</taxon>
        <taxon>Betaproteobacteria</taxon>
        <taxon>Burkholderiales</taxon>
        <taxon>Alcaligenaceae</taxon>
        <taxon>Pusillimonas</taxon>
    </lineage>
</organism>
<evidence type="ECO:0000256" key="4">
    <source>
        <dbReference type="ARBA" id="ARBA00022777"/>
    </source>
</evidence>
<evidence type="ECO:0000256" key="5">
    <source>
        <dbReference type="HAMAP-Rule" id="MF_01062"/>
    </source>
</evidence>
<evidence type="ECO:0000313" key="6">
    <source>
        <dbReference type="EMBL" id="PVY61196.1"/>
    </source>
</evidence>
<dbReference type="HAMAP" id="MF_01062">
    <property type="entry name" value="PSRP"/>
    <property type="match status" value="1"/>
</dbReference>
<keyword evidence="3 5" id="KW-0547">Nucleotide-binding</keyword>
<comment type="function">
    <text evidence="5">Bifunctional serine/threonine kinase and phosphorylase involved in the regulation of the phosphoenolpyruvate synthase (PEPS) by catalyzing its phosphorylation/dephosphorylation.</text>
</comment>
<comment type="caution">
    <text evidence="6">The sequence shown here is derived from an EMBL/GenBank/DDBJ whole genome shotgun (WGS) entry which is preliminary data.</text>
</comment>
<keyword evidence="1 5" id="KW-0723">Serine/threonine-protein kinase</keyword>
<dbReference type="GO" id="GO:0043531">
    <property type="term" value="F:ADP binding"/>
    <property type="evidence" value="ECO:0007669"/>
    <property type="project" value="UniProtKB-UniRule"/>
</dbReference>